<feature type="compositionally biased region" description="Polar residues" evidence="1">
    <location>
        <begin position="1"/>
        <end position="19"/>
    </location>
</feature>
<feature type="region of interest" description="Disordered" evidence="1">
    <location>
        <begin position="223"/>
        <end position="320"/>
    </location>
</feature>
<protein>
    <recommendedName>
        <fullName evidence="4">Lebercilin domain-containing protein</fullName>
    </recommendedName>
</protein>
<reference evidence="2 3" key="1">
    <citation type="submission" date="2024-04" db="EMBL/GenBank/DDBJ databases">
        <title>Tritrichomonas musculus Genome.</title>
        <authorList>
            <person name="Alves-Ferreira E."/>
            <person name="Grigg M."/>
            <person name="Lorenzi H."/>
            <person name="Galac M."/>
        </authorList>
    </citation>
    <scope>NUCLEOTIDE SEQUENCE [LARGE SCALE GENOMIC DNA]</scope>
    <source>
        <strain evidence="2 3">EAF2021</strain>
    </source>
</reference>
<feature type="compositionally biased region" description="Polar residues" evidence="1">
    <location>
        <begin position="26"/>
        <end position="48"/>
    </location>
</feature>
<feature type="region of interest" description="Disordered" evidence="1">
    <location>
        <begin position="164"/>
        <end position="211"/>
    </location>
</feature>
<dbReference type="EMBL" id="JAPFFF010000001">
    <property type="protein sequence ID" value="KAK8899527.1"/>
    <property type="molecule type" value="Genomic_DNA"/>
</dbReference>
<organism evidence="2 3">
    <name type="scientific">Tritrichomonas musculus</name>
    <dbReference type="NCBI Taxonomy" id="1915356"/>
    <lineage>
        <taxon>Eukaryota</taxon>
        <taxon>Metamonada</taxon>
        <taxon>Parabasalia</taxon>
        <taxon>Tritrichomonadida</taxon>
        <taxon>Tritrichomonadidae</taxon>
        <taxon>Tritrichomonas</taxon>
    </lineage>
</organism>
<feature type="region of interest" description="Disordered" evidence="1">
    <location>
        <begin position="1"/>
        <end position="49"/>
    </location>
</feature>
<accession>A0ABR2L849</accession>
<feature type="compositionally biased region" description="Basic and acidic residues" evidence="1">
    <location>
        <begin position="172"/>
        <end position="211"/>
    </location>
</feature>
<sequence>MSSQHQSKNSENSSNQTRRSIYLSAPNRNSTQDNSQANNQSGNDNSAVQEEKTFRYIKYLKEQNLQLKQQLDKERQVSSFKVNVDTSMPRGNDQLKQIQVNQFQVQLASLQNEFNRYKSQNESQYKERLDQIENLLREKQLFMVEKEKMACNNKSLAEQVKELKQATDNSTPEEKRKQIKQENDKLKDENNRIKSEIKKARSQRDKTIAENEKLQKEINQLKSENKKLKQSNQKDANQDKQSEKKSSERKTSPTRTTEKNKIKPRSSSVLPKETSKSHQKSNADHKNENEPIKKNRPESSIVKTRSITDPNNCATNQDQDRINDLQTQVQNLSRQLKDKKNAAINQDRINDLQAQVKVLSHQVKSKSEMIDKLRAKNSEEKKNYEKLRLENAELNNKCNKYIDETNLCNATIIRQKNNLDDKDKEIDLLQMKQSKIKKLIKVVSNIKSTNIILQERNRELEQRLRDSNNSVPNITIHLNADDEEPDIDFEKLDSLLDDLK</sequence>
<keyword evidence="3" id="KW-1185">Reference proteome</keyword>
<evidence type="ECO:0000313" key="2">
    <source>
        <dbReference type="EMBL" id="KAK8899527.1"/>
    </source>
</evidence>
<dbReference type="Proteomes" id="UP001470230">
    <property type="component" value="Unassembled WGS sequence"/>
</dbReference>
<feature type="compositionally biased region" description="Basic and acidic residues" evidence="1">
    <location>
        <begin position="236"/>
        <end position="261"/>
    </location>
</feature>
<evidence type="ECO:0000256" key="1">
    <source>
        <dbReference type="SAM" id="MobiDB-lite"/>
    </source>
</evidence>
<name>A0ABR2L849_9EUKA</name>
<feature type="compositionally biased region" description="Basic and acidic residues" evidence="1">
    <location>
        <begin position="273"/>
        <end position="297"/>
    </location>
</feature>
<feature type="compositionally biased region" description="Polar residues" evidence="1">
    <location>
        <begin position="301"/>
        <end position="317"/>
    </location>
</feature>
<evidence type="ECO:0008006" key="4">
    <source>
        <dbReference type="Google" id="ProtNLM"/>
    </source>
</evidence>
<gene>
    <name evidence="2" type="ORF">M9Y10_001843</name>
</gene>
<proteinExistence type="predicted"/>
<evidence type="ECO:0000313" key="3">
    <source>
        <dbReference type="Proteomes" id="UP001470230"/>
    </source>
</evidence>
<comment type="caution">
    <text evidence="2">The sequence shown here is derived from an EMBL/GenBank/DDBJ whole genome shotgun (WGS) entry which is preliminary data.</text>
</comment>